<organism evidence="2 3">
    <name type="scientific">Kocuria aegyptia</name>
    <dbReference type="NCBI Taxonomy" id="330943"/>
    <lineage>
        <taxon>Bacteria</taxon>
        <taxon>Bacillati</taxon>
        <taxon>Actinomycetota</taxon>
        <taxon>Actinomycetes</taxon>
        <taxon>Micrococcales</taxon>
        <taxon>Micrococcaceae</taxon>
        <taxon>Kocuria</taxon>
    </lineage>
</organism>
<dbReference type="InterPro" id="IPR032710">
    <property type="entry name" value="NTF2-like_dom_sf"/>
</dbReference>
<dbReference type="EMBL" id="BAAAOA010000008">
    <property type="protein sequence ID" value="GAA1750426.1"/>
    <property type="molecule type" value="Genomic_DNA"/>
</dbReference>
<protein>
    <recommendedName>
        <fullName evidence="1">DUF4440 domain-containing protein</fullName>
    </recommendedName>
</protein>
<dbReference type="Gene3D" id="3.10.450.50">
    <property type="match status" value="1"/>
</dbReference>
<comment type="caution">
    <text evidence="2">The sequence shown here is derived from an EMBL/GenBank/DDBJ whole genome shotgun (WGS) entry which is preliminary data.</text>
</comment>
<dbReference type="InterPro" id="IPR027843">
    <property type="entry name" value="DUF4440"/>
</dbReference>
<sequence length="141" mass="15090">MATVSPDPSADSSFSTEAVEAELLAVARNWAEAIVANDADRIAAFVTQDWVLVADAGVSPGQEFLALIASGELTHSSMDVVGPTRVRVLGATAILTARGANTAHYRGQQFEADEWTTDVFVRRNGRWACELTHYTAARPPS</sequence>
<name>A0ABP4WED9_9MICC</name>
<dbReference type="Pfam" id="PF14534">
    <property type="entry name" value="DUF4440"/>
    <property type="match status" value="1"/>
</dbReference>
<gene>
    <name evidence="2" type="ORF">GCM10009767_06660</name>
</gene>
<dbReference type="SUPFAM" id="SSF54427">
    <property type="entry name" value="NTF2-like"/>
    <property type="match status" value="1"/>
</dbReference>
<dbReference type="Proteomes" id="UP001501204">
    <property type="component" value="Unassembled WGS sequence"/>
</dbReference>
<evidence type="ECO:0000259" key="1">
    <source>
        <dbReference type="Pfam" id="PF14534"/>
    </source>
</evidence>
<keyword evidence="3" id="KW-1185">Reference proteome</keyword>
<evidence type="ECO:0000313" key="2">
    <source>
        <dbReference type="EMBL" id="GAA1750426.1"/>
    </source>
</evidence>
<proteinExistence type="predicted"/>
<accession>A0ABP4WED9</accession>
<reference evidence="3" key="1">
    <citation type="journal article" date="2019" name="Int. J. Syst. Evol. Microbiol.">
        <title>The Global Catalogue of Microorganisms (GCM) 10K type strain sequencing project: providing services to taxonomists for standard genome sequencing and annotation.</title>
        <authorList>
            <consortium name="The Broad Institute Genomics Platform"/>
            <consortium name="The Broad Institute Genome Sequencing Center for Infectious Disease"/>
            <person name="Wu L."/>
            <person name="Ma J."/>
        </authorList>
    </citation>
    <scope>NUCLEOTIDE SEQUENCE [LARGE SCALE GENOMIC DNA]</scope>
    <source>
        <strain evidence="3">JCM 14735</strain>
    </source>
</reference>
<feature type="domain" description="DUF4440" evidence="1">
    <location>
        <begin position="23"/>
        <end position="128"/>
    </location>
</feature>
<evidence type="ECO:0000313" key="3">
    <source>
        <dbReference type="Proteomes" id="UP001501204"/>
    </source>
</evidence>